<evidence type="ECO:0000313" key="3">
    <source>
        <dbReference type="Proteomes" id="UP001169242"/>
    </source>
</evidence>
<dbReference type="InterPro" id="IPR041657">
    <property type="entry name" value="HTH_17"/>
</dbReference>
<organism evidence="2 3">
    <name type="scientific">Holtiella tumoricola</name>
    <dbReference type="NCBI Taxonomy" id="3018743"/>
    <lineage>
        <taxon>Bacteria</taxon>
        <taxon>Bacillati</taxon>
        <taxon>Bacillota</taxon>
        <taxon>Clostridia</taxon>
        <taxon>Lachnospirales</taxon>
        <taxon>Cellulosilyticaceae</taxon>
        <taxon>Holtiella</taxon>
    </lineage>
</organism>
<dbReference type="SUPFAM" id="SSF46955">
    <property type="entry name" value="Putative DNA-binding domain"/>
    <property type="match status" value="1"/>
</dbReference>
<sequence>MHRLMYTLNDLALMTMLSTRTLRTYIKKGLLQGTKRQTGWLFTEMDLEHFFEEPYIKESIEIKKRALINDFVEGNNPGCACMIYDYRCENESQAQELCDKLICKINVLKGRNIRFSFAYHKKSKIGRVILQGEARVVSKLMNQCIMEE</sequence>
<gene>
    <name evidence="2" type="ORF">PBV87_08315</name>
</gene>
<evidence type="ECO:0000313" key="2">
    <source>
        <dbReference type="EMBL" id="MDA3731479.1"/>
    </source>
</evidence>
<name>A0AA42J0J8_9FIRM</name>
<dbReference type="InterPro" id="IPR009061">
    <property type="entry name" value="DNA-bd_dom_put_sf"/>
</dbReference>
<dbReference type="RefSeq" id="WP_271011863.1">
    <property type="nucleotide sequence ID" value="NZ_JAQIFT010000036.1"/>
</dbReference>
<dbReference type="Pfam" id="PF12728">
    <property type="entry name" value="HTH_17"/>
    <property type="match status" value="1"/>
</dbReference>
<keyword evidence="3" id="KW-1185">Reference proteome</keyword>
<comment type="caution">
    <text evidence="2">The sequence shown here is derived from an EMBL/GenBank/DDBJ whole genome shotgun (WGS) entry which is preliminary data.</text>
</comment>
<dbReference type="AlphaFoldDB" id="A0AA42J0J8"/>
<protein>
    <submittedName>
        <fullName evidence="2">Helix-turn-helix domain-containing protein</fullName>
    </submittedName>
</protein>
<feature type="domain" description="Helix-turn-helix" evidence="1">
    <location>
        <begin position="5"/>
        <end position="53"/>
    </location>
</feature>
<dbReference type="Proteomes" id="UP001169242">
    <property type="component" value="Unassembled WGS sequence"/>
</dbReference>
<dbReference type="EMBL" id="JAQIFT010000036">
    <property type="protein sequence ID" value="MDA3731479.1"/>
    <property type="molecule type" value="Genomic_DNA"/>
</dbReference>
<proteinExistence type="predicted"/>
<evidence type="ECO:0000259" key="1">
    <source>
        <dbReference type="Pfam" id="PF12728"/>
    </source>
</evidence>
<reference evidence="2" key="1">
    <citation type="journal article" date="2023" name="Int. J. Syst. Evol. Microbiol.">
        <title>&lt;i&gt;Holtiella tumoricola&lt;/i&gt; gen. nov. sp. nov., isolated from a human clinical sample.</title>
        <authorList>
            <person name="Allen-Vercoe E."/>
            <person name="Daigneault M.C."/>
            <person name="Vancuren S.J."/>
            <person name="Cochrane K."/>
            <person name="O'Neal L.L."/>
            <person name="Sankaranarayanan K."/>
            <person name="Lawson P.A."/>
        </authorList>
    </citation>
    <scope>NUCLEOTIDE SEQUENCE</scope>
    <source>
        <strain evidence="2">CC70A</strain>
    </source>
</reference>
<accession>A0AA42J0J8</accession>